<comment type="caution">
    <text evidence="4">The sequence shown here is derived from an EMBL/GenBank/DDBJ whole genome shotgun (WGS) entry which is preliminary data.</text>
</comment>
<name>A0A833HQ41_9FIRM</name>
<dbReference type="InterPro" id="IPR050248">
    <property type="entry name" value="Polysacc_deacetylase_ArnD"/>
</dbReference>
<dbReference type="PANTHER" id="PTHR10587">
    <property type="entry name" value="GLYCOSYL TRANSFERASE-RELATED"/>
    <property type="match status" value="1"/>
</dbReference>
<feature type="compositionally biased region" description="Polar residues" evidence="1">
    <location>
        <begin position="36"/>
        <end position="60"/>
    </location>
</feature>
<reference evidence="4 5" key="1">
    <citation type="submission" date="2019-10" db="EMBL/GenBank/DDBJ databases">
        <title>Alkaliphilus serpentinus sp. nov. and Alkaliphilus pronyensis sp. nov., two novel anaerobic alkaliphilic species isolated from the serpentinized-hosted hydrothermal field of the Prony Bay (New Caledonia).</title>
        <authorList>
            <person name="Postec A."/>
        </authorList>
    </citation>
    <scope>NUCLEOTIDE SEQUENCE [LARGE SCALE GENOMIC DNA]</scope>
    <source>
        <strain evidence="4 5">LacT</strain>
    </source>
</reference>
<evidence type="ECO:0000313" key="5">
    <source>
        <dbReference type="Proteomes" id="UP000465601"/>
    </source>
</evidence>
<accession>A0A833HQ41</accession>
<dbReference type="EMBL" id="WBZB01000013">
    <property type="protein sequence ID" value="KAB3531493.1"/>
    <property type="molecule type" value="Genomic_DNA"/>
</dbReference>
<dbReference type="InterPro" id="IPR011330">
    <property type="entry name" value="Glyco_hydro/deAcase_b/a-brl"/>
</dbReference>
<dbReference type="AlphaFoldDB" id="A0A833HQ41"/>
<keyword evidence="5" id="KW-1185">Reference proteome</keyword>
<feature type="domain" description="NodB homology" evidence="3">
    <location>
        <begin position="92"/>
        <end position="286"/>
    </location>
</feature>
<dbReference type="GO" id="GO:0005975">
    <property type="term" value="P:carbohydrate metabolic process"/>
    <property type="evidence" value="ECO:0007669"/>
    <property type="project" value="InterPro"/>
</dbReference>
<dbReference type="OrthoDB" id="258610at2"/>
<dbReference type="Proteomes" id="UP000465601">
    <property type="component" value="Unassembled WGS sequence"/>
</dbReference>
<protein>
    <submittedName>
        <fullName evidence="4">Polysaccharide deacetylase</fullName>
    </submittedName>
</protein>
<sequence length="311" mass="35195">MKKPIKFTGIVMITFILMVGIFVVGVGAEGFRGNNEPPNDNTPSNNEDVSNHNPSKSPIQDENSSEGEEVIEIIGEVNDNPDEEKIPLDEGKVVFLTFDDGPTKLTPLVLEVLEEKEVKATFFTLGKLIERNPEILKETQEAGHSILPHSYSHDYAIYSTLESFYEDFYKAEEALTKALGTYPPPIFRFIGGSSNHSSFEYGGQSFMNILTADINEKGYYYMDWNIDSGDSKKDTNGNTIKDHVLEASEDKNLIVILFHDTERNTAMLEVLPEIIDFYKAEGYRFKTVEELSTEEIDKMIELRLINRVVNR</sequence>
<evidence type="ECO:0000259" key="3">
    <source>
        <dbReference type="PROSITE" id="PS51677"/>
    </source>
</evidence>
<dbReference type="PANTHER" id="PTHR10587:SF125">
    <property type="entry name" value="POLYSACCHARIDE DEACETYLASE YHEN-RELATED"/>
    <property type="match status" value="1"/>
</dbReference>
<proteinExistence type="predicted"/>
<keyword evidence="2" id="KW-0812">Transmembrane</keyword>
<evidence type="ECO:0000256" key="1">
    <source>
        <dbReference type="SAM" id="MobiDB-lite"/>
    </source>
</evidence>
<dbReference type="Pfam" id="PF01522">
    <property type="entry name" value="Polysacc_deac_1"/>
    <property type="match status" value="1"/>
</dbReference>
<dbReference type="SUPFAM" id="SSF88713">
    <property type="entry name" value="Glycoside hydrolase/deacetylase"/>
    <property type="match status" value="1"/>
</dbReference>
<organism evidence="4 5">
    <name type="scientific">Alkaliphilus serpentinus</name>
    <dbReference type="NCBI Taxonomy" id="1482731"/>
    <lineage>
        <taxon>Bacteria</taxon>
        <taxon>Bacillati</taxon>
        <taxon>Bacillota</taxon>
        <taxon>Clostridia</taxon>
        <taxon>Peptostreptococcales</taxon>
        <taxon>Natronincolaceae</taxon>
        <taxon>Alkaliphilus</taxon>
    </lineage>
</organism>
<dbReference type="PROSITE" id="PS51677">
    <property type="entry name" value="NODB"/>
    <property type="match status" value="1"/>
</dbReference>
<evidence type="ECO:0000313" key="4">
    <source>
        <dbReference type="EMBL" id="KAB3531493.1"/>
    </source>
</evidence>
<feature type="transmembrane region" description="Helical" evidence="2">
    <location>
        <begin position="7"/>
        <end position="28"/>
    </location>
</feature>
<feature type="region of interest" description="Disordered" evidence="1">
    <location>
        <begin position="34"/>
        <end position="67"/>
    </location>
</feature>
<keyword evidence="2" id="KW-0472">Membrane</keyword>
<gene>
    <name evidence="4" type="ORF">F8153_04760</name>
</gene>
<keyword evidence="2" id="KW-1133">Transmembrane helix</keyword>
<dbReference type="GO" id="GO:0016810">
    <property type="term" value="F:hydrolase activity, acting on carbon-nitrogen (but not peptide) bonds"/>
    <property type="evidence" value="ECO:0007669"/>
    <property type="project" value="InterPro"/>
</dbReference>
<evidence type="ECO:0000256" key="2">
    <source>
        <dbReference type="SAM" id="Phobius"/>
    </source>
</evidence>
<dbReference type="Gene3D" id="3.20.20.370">
    <property type="entry name" value="Glycoside hydrolase/deacetylase"/>
    <property type="match status" value="1"/>
</dbReference>
<dbReference type="RefSeq" id="WP_151865221.1">
    <property type="nucleotide sequence ID" value="NZ_WBZB01000013.1"/>
</dbReference>
<dbReference type="CDD" id="cd10944">
    <property type="entry name" value="CE4_SmPgdA_like"/>
    <property type="match status" value="1"/>
</dbReference>
<dbReference type="InterPro" id="IPR002509">
    <property type="entry name" value="NODB_dom"/>
</dbReference>